<dbReference type="PANTHER" id="PTHR30604">
    <property type="entry name" value="PROTEIN TRANSPORT PROTEIN HOFQ"/>
    <property type="match status" value="1"/>
</dbReference>
<feature type="domain" description="Secretin/TonB short N-terminal" evidence="5">
    <location>
        <begin position="47"/>
        <end position="95"/>
    </location>
</feature>
<evidence type="ECO:0000256" key="4">
    <source>
        <dbReference type="SAM" id="SignalP"/>
    </source>
</evidence>
<name>A0ABN4Z149_PANSE</name>
<keyword evidence="2" id="KW-0472">Membrane</keyword>
<keyword evidence="3" id="KW-0998">Cell outer membrane</keyword>
<evidence type="ECO:0000313" key="6">
    <source>
        <dbReference type="EMBL" id="ARF48093.1"/>
    </source>
</evidence>
<accession>A0ABN4Z149</accession>
<organism evidence="6 7">
    <name type="scientific">Pantoea stewartii subsp. stewartii DC283</name>
    <dbReference type="NCBI Taxonomy" id="660596"/>
    <lineage>
        <taxon>Bacteria</taxon>
        <taxon>Pseudomonadati</taxon>
        <taxon>Pseudomonadota</taxon>
        <taxon>Gammaproteobacteria</taxon>
        <taxon>Enterobacterales</taxon>
        <taxon>Erwiniaceae</taxon>
        <taxon>Pantoea</taxon>
    </lineage>
</organism>
<dbReference type="EMBL" id="CP017581">
    <property type="protein sequence ID" value="ARF48093.1"/>
    <property type="molecule type" value="Genomic_DNA"/>
</dbReference>
<evidence type="ECO:0000256" key="2">
    <source>
        <dbReference type="ARBA" id="ARBA00023136"/>
    </source>
</evidence>
<sequence>MIRIAILTLLLFCQIPAHASPDEGLSLAFDDAPIERILQALADYQQINLMISPEVNGTLSLRLDNVSWQQALSLVARMAQLTVLEEDNVLLVYPERWQQQRREAEKVQQAEARQQRPLMQRRLC</sequence>
<evidence type="ECO:0000256" key="3">
    <source>
        <dbReference type="ARBA" id="ARBA00023237"/>
    </source>
</evidence>
<dbReference type="RefSeq" id="WP_044242684.1">
    <property type="nucleotide sequence ID" value="NZ_AHIE01000030.1"/>
</dbReference>
<dbReference type="Proteomes" id="UP000192380">
    <property type="component" value="Chromosome"/>
</dbReference>
<evidence type="ECO:0000313" key="7">
    <source>
        <dbReference type="Proteomes" id="UP000192380"/>
    </source>
</evidence>
<dbReference type="Gene3D" id="3.30.1370.130">
    <property type="match status" value="1"/>
</dbReference>
<dbReference type="InterPro" id="IPR051808">
    <property type="entry name" value="Type_IV_pilus_biogenesis"/>
</dbReference>
<keyword evidence="1" id="KW-0813">Transport</keyword>
<feature type="signal peptide" evidence="4">
    <location>
        <begin position="1"/>
        <end position="19"/>
    </location>
</feature>
<keyword evidence="7" id="KW-1185">Reference proteome</keyword>
<reference evidence="6 7" key="1">
    <citation type="submission" date="2016-10" db="EMBL/GenBank/DDBJ databases">
        <title>Complete Genome Assembly of Pantoea stewartii subsp. stewartii DC283, a Corn Pathogen.</title>
        <authorList>
            <person name="Duong D.A."/>
            <person name="Stevens A.M."/>
            <person name="Jensen R.V."/>
        </authorList>
    </citation>
    <scope>NUCLEOTIDE SEQUENCE [LARGE SCALE GENOMIC DNA]</scope>
    <source>
        <strain evidence="6 7">DC283</strain>
    </source>
</reference>
<dbReference type="PANTHER" id="PTHR30604:SF1">
    <property type="entry name" value="DNA UTILIZATION PROTEIN HOFQ"/>
    <property type="match status" value="1"/>
</dbReference>
<evidence type="ECO:0000259" key="5">
    <source>
        <dbReference type="SMART" id="SM00965"/>
    </source>
</evidence>
<dbReference type="SMART" id="SM00965">
    <property type="entry name" value="STN"/>
    <property type="match status" value="1"/>
</dbReference>
<dbReference type="InterPro" id="IPR011662">
    <property type="entry name" value="Secretin/TonB_short_N"/>
</dbReference>
<feature type="chain" id="PRO_5046412045" description="Secretin/TonB short N-terminal domain-containing protein" evidence="4">
    <location>
        <begin position="20"/>
        <end position="124"/>
    </location>
</feature>
<protein>
    <recommendedName>
        <fullName evidence="5">Secretin/TonB short N-terminal domain-containing protein</fullName>
    </recommendedName>
</protein>
<proteinExistence type="predicted"/>
<gene>
    <name evidence="6" type="ORF">DSJ_00960</name>
</gene>
<evidence type="ECO:0000256" key="1">
    <source>
        <dbReference type="ARBA" id="ARBA00022448"/>
    </source>
</evidence>
<keyword evidence="4" id="KW-0732">Signal</keyword>